<organism evidence="2">
    <name type="scientific">Allium sativum</name>
    <name type="common">Garlic</name>
    <dbReference type="NCBI Taxonomy" id="4682"/>
    <lineage>
        <taxon>Eukaryota</taxon>
        <taxon>Viridiplantae</taxon>
        <taxon>Streptophyta</taxon>
        <taxon>Embryophyta</taxon>
        <taxon>Tracheophyta</taxon>
        <taxon>Spermatophyta</taxon>
        <taxon>Magnoliopsida</taxon>
        <taxon>Liliopsida</taxon>
        <taxon>Asparagales</taxon>
        <taxon>Amaryllidaceae</taxon>
        <taxon>Allioideae</taxon>
        <taxon>Allieae</taxon>
        <taxon>Allium</taxon>
    </lineage>
</organism>
<dbReference type="InterPro" id="IPR045297">
    <property type="entry name" value="Complex1_LYR_LYRM4"/>
</dbReference>
<name>H2CLX5_ALLSA</name>
<accession>H2CLX5</accession>
<dbReference type="PANTHER" id="PTHR47158:SF1">
    <property type="entry name" value="OS08G0239000 PROTEIN"/>
    <property type="match status" value="1"/>
</dbReference>
<proteinExistence type="evidence at transcript level"/>
<dbReference type="PANTHER" id="PTHR47158">
    <property type="entry name" value="OS08G0239000 PROTEIN"/>
    <property type="match status" value="1"/>
</dbReference>
<evidence type="ECO:0000259" key="1">
    <source>
        <dbReference type="Pfam" id="PF05347"/>
    </source>
</evidence>
<dbReference type="GO" id="GO:0016226">
    <property type="term" value="P:iron-sulfur cluster assembly"/>
    <property type="evidence" value="ECO:0007669"/>
    <property type="project" value="InterPro"/>
</dbReference>
<reference evidence="2" key="1">
    <citation type="journal article" date="2012" name="Genes Genomics">
        <title>Isolation of cold-responsive genes from garlic, Allium sativum.</title>
        <authorList>
            <person name="Son J.-H."/>
            <person name="Park K.-C."/>
            <person name="Lee S.-I."/>
            <person name="Kim H.-H."/>
            <person name="Kim J.-H."/>
            <person name="Kim S.-H."/>
            <person name="Kim N.-S."/>
        </authorList>
    </citation>
    <scope>NUCLEOTIDE SEQUENCE</scope>
</reference>
<dbReference type="AlphaFoldDB" id="H2CLX5"/>
<dbReference type="CDD" id="cd20264">
    <property type="entry name" value="Complex1_LYR_LYRM4"/>
    <property type="match status" value="1"/>
</dbReference>
<dbReference type="Pfam" id="PF05347">
    <property type="entry name" value="Complex1_LYR"/>
    <property type="match status" value="1"/>
</dbReference>
<sequence>MSTPSKPQVLALYRSLLKTAAKFPDYNIREYTRRRAIDSFRSNQHLSDSSLISSVFSDGKSQLEIAKRQAVVYSLYAPEVKSIMEIKTGQQV</sequence>
<protein>
    <submittedName>
        <fullName evidence="2">Catalytic/ oxidoreductase</fullName>
    </submittedName>
</protein>
<evidence type="ECO:0000313" key="2">
    <source>
        <dbReference type="EMBL" id="AEX55239.1"/>
    </source>
</evidence>
<dbReference type="InterPro" id="IPR008011">
    <property type="entry name" value="Complex1_LYR_dom"/>
</dbReference>
<dbReference type="EMBL" id="JN011462">
    <property type="protein sequence ID" value="AEX55239.1"/>
    <property type="molecule type" value="mRNA"/>
</dbReference>
<feature type="domain" description="Complex 1 LYR protein" evidence="1">
    <location>
        <begin position="8"/>
        <end position="64"/>
    </location>
</feature>